<protein>
    <submittedName>
        <fullName evidence="5">Uncharacterized protein</fullName>
    </submittedName>
</protein>
<evidence type="ECO:0000256" key="2">
    <source>
        <dbReference type="ARBA" id="ARBA00022801"/>
    </source>
</evidence>
<dbReference type="InterPro" id="IPR013780">
    <property type="entry name" value="Glyco_hydro_b"/>
</dbReference>
<dbReference type="AlphaFoldDB" id="A0A8J1US84"/>
<evidence type="ECO:0000256" key="3">
    <source>
        <dbReference type="ARBA" id="ARBA00023295"/>
    </source>
</evidence>
<evidence type="ECO:0000313" key="6">
    <source>
        <dbReference type="Proteomes" id="UP000749559"/>
    </source>
</evidence>
<dbReference type="InterPro" id="IPR050985">
    <property type="entry name" value="Alpha-glycosidase_related"/>
</dbReference>
<dbReference type="SUPFAM" id="SSF51445">
    <property type="entry name" value="(Trans)glycosidases"/>
    <property type="match status" value="1"/>
</dbReference>
<comment type="caution">
    <text evidence="5">The sequence shown here is derived from an EMBL/GenBank/DDBJ whole genome shotgun (WGS) entry which is preliminary data.</text>
</comment>
<dbReference type="GO" id="GO:0005975">
    <property type="term" value="P:carbohydrate metabolic process"/>
    <property type="evidence" value="ECO:0007669"/>
    <property type="project" value="InterPro"/>
</dbReference>
<dbReference type="EMBL" id="CAIIXF020000003">
    <property type="protein sequence ID" value="CAH1780363.1"/>
    <property type="molecule type" value="Genomic_DNA"/>
</dbReference>
<comment type="similarity">
    <text evidence="1 4">Belongs to the glycosyl hydrolase 31 family.</text>
</comment>
<proteinExistence type="inferred from homology"/>
<dbReference type="Gene3D" id="3.20.20.80">
    <property type="entry name" value="Glycosidases"/>
    <property type="match status" value="1"/>
</dbReference>
<reference evidence="5" key="1">
    <citation type="submission" date="2022-03" db="EMBL/GenBank/DDBJ databases">
        <authorList>
            <person name="Martin C."/>
        </authorList>
    </citation>
    <scope>NUCLEOTIDE SEQUENCE</scope>
</reference>
<dbReference type="InterPro" id="IPR048395">
    <property type="entry name" value="Glyco_hydro_31_C"/>
</dbReference>
<evidence type="ECO:0000313" key="5">
    <source>
        <dbReference type="EMBL" id="CAH1780363.1"/>
    </source>
</evidence>
<dbReference type="GO" id="GO:0004553">
    <property type="term" value="F:hydrolase activity, hydrolyzing O-glycosyl compounds"/>
    <property type="evidence" value="ECO:0007669"/>
    <property type="project" value="InterPro"/>
</dbReference>
<organism evidence="5 6">
    <name type="scientific">Owenia fusiformis</name>
    <name type="common">Polychaete worm</name>
    <dbReference type="NCBI Taxonomy" id="6347"/>
    <lineage>
        <taxon>Eukaryota</taxon>
        <taxon>Metazoa</taxon>
        <taxon>Spiralia</taxon>
        <taxon>Lophotrochozoa</taxon>
        <taxon>Annelida</taxon>
        <taxon>Polychaeta</taxon>
        <taxon>Sedentaria</taxon>
        <taxon>Canalipalpata</taxon>
        <taxon>Sabellida</taxon>
        <taxon>Oweniida</taxon>
        <taxon>Oweniidae</taxon>
        <taxon>Owenia</taxon>
    </lineage>
</organism>
<keyword evidence="2 4" id="KW-0378">Hydrolase</keyword>
<sequence>MDKFVVLVALVSVISWFLQGTEKSVLELPFAEIDTDDMTVSLIPKNGQNENFAGTFKIGAQLHGQPKLLDSASDELVLNLEWTNQALLEIAYGEIFDKGARCYNFKWEILDPRLQIHDCYDIGQSHWYGGGELFDQHWTIEDHAMDMDLYVSSDIISHHKYGSVMERYWLSSNGFAISVDQDSPLRFGINKTEICFSAQYEETRFVNRNNENAKLSYSVCTAGNIKQTHLFMSNMLFKKPDGIPDERMFKSPIWSTWARYKMFINETSLLKFAQEIIDHGFSNSQIEIDDIYTPTYGDFTFDTRKFPNYKKVMDKLHEMGFRITSWIVPFSNIDSDAFQEGVKNDYFLLDDTGNAPGLSHWWQGIGGALDVTNPSAQQWWMNNLMKLKSQGVDSFKFDAGEVVWLPPRFKSNIPLSNPNMYTKYYAELCSKFGGMIEVRVGYQSQNLPIFIRIMDKDSVWGYNNGLKSLIPSSLLFGILGYPFVLPDMIGGNAYDENNQDFATFSDIFGTKPDRELFIRWTQANTFLPSMQFSIAPWDYDDETTKICLNMVKIHEEVATPIILKYANEATQNGAPIIRPLWWVDPMDFNTHGIDSQFLVGNEILVAPILEKGSTTRDIYIPRGKWKDILRGDIITGPTNIKNYEVKLAELPYFIAA</sequence>
<dbReference type="SUPFAM" id="SSF51011">
    <property type="entry name" value="Glycosyl hydrolase domain"/>
    <property type="match status" value="1"/>
</dbReference>
<keyword evidence="6" id="KW-1185">Reference proteome</keyword>
<gene>
    <name evidence="5" type="ORF">OFUS_LOCUS7063</name>
</gene>
<evidence type="ECO:0000256" key="1">
    <source>
        <dbReference type="ARBA" id="ARBA00007806"/>
    </source>
</evidence>
<dbReference type="PANTHER" id="PTHR43053">
    <property type="entry name" value="GLYCOSIDASE FAMILY 31"/>
    <property type="match status" value="1"/>
</dbReference>
<evidence type="ECO:0000256" key="4">
    <source>
        <dbReference type="RuleBase" id="RU361185"/>
    </source>
</evidence>
<dbReference type="Pfam" id="PF01055">
    <property type="entry name" value="Glyco_hydro_31_2nd"/>
    <property type="match status" value="1"/>
</dbReference>
<dbReference type="Pfam" id="PF21365">
    <property type="entry name" value="Glyco_hydro_31_3rd"/>
    <property type="match status" value="1"/>
</dbReference>
<name>A0A8J1US84_OWEFU</name>
<dbReference type="InterPro" id="IPR000322">
    <property type="entry name" value="Glyco_hydro_31_TIM"/>
</dbReference>
<dbReference type="CDD" id="cd06592">
    <property type="entry name" value="GH31_NET37"/>
    <property type="match status" value="1"/>
</dbReference>
<dbReference type="Proteomes" id="UP000749559">
    <property type="component" value="Unassembled WGS sequence"/>
</dbReference>
<dbReference type="InterPro" id="IPR017853">
    <property type="entry name" value="GH"/>
</dbReference>
<keyword evidence="3 4" id="KW-0326">Glycosidase</keyword>
<dbReference type="PANTHER" id="PTHR43053:SF4">
    <property type="entry name" value="MYOGENESIS-REGULATING GLYCOSIDASE"/>
    <property type="match status" value="1"/>
</dbReference>
<dbReference type="OrthoDB" id="10070917at2759"/>
<accession>A0A8J1US84</accession>
<dbReference type="Gene3D" id="2.60.40.1180">
    <property type="entry name" value="Golgi alpha-mannosidase II"/>
    <property type="match status" value="1"/>
</dbReference>